<dbReference type="Gene3D" id="3.40.50.300">
    <property type="entry name" value="P-loop containing nucleotide triphosphate hydrolases"/>
    <property type="match status" value="1"/>
</dbReference>
<reference evidence="10" key="1">
    <citation type="submission" date="2017-05" db="EMBL/GenBank/DDBJ databases">
        <title>Complete and WGS of Bordetella genogroups.</title>
        <authorList>
            <person name="Spilker T."/>
            <person name="Lipuma J."/>
        </authorList>
    </citation>
    <scope>NUCLEOTIDE SEQUENCE [LARGE SCALE GENOMIC DNA]</scope>
    <source>
        <strain evidence="10">AU8256</strain>
    </source>
</reference>
<dbReference type="AlphaFoldDB" id="A0A261VHH1"/>
<gene>
    <name evidence="9" type="ORF">CAL24_17270</name>
</gene>
<dbReference type="Proteomes" id="UP000215633">
    <property type="component" value="Unassembled WGS sequence"/>
</dbReference>
<feature type="domain" description="PhoH-like protein" evidence="8">
    <location>
        <begin position="134"/>
        <end position="337"/>
    </location>
</feature>
<feature type="region of interest" description="Disordered" evidence="7">
    <location>
        <begin position="100"/>
        <end position="124"/>
    </location>
</feature>
<evidence type="ECO:0000256" key="1">
    <source>
        <dbReference type="ARBA" id="ARBA00004496"/>
    </source>
</evidence>
<dbReference type="InterPro" id="IPR003714">
    <property type="entry name" value="PhoH"/>
</dbReference>
<keyword evidence="4" id="KW-0547">Nucleotide-binding</keyword>
<evidence type="ECO:0000256" key="4">
    <source>
        <dbReference type="ARBA" id="ARBA00022741"/>
    </source>
</evidence>
<dbReference type="Pfam" id="PF02562">
    <property type="entry name" value="PhoH"/>
    <property type="match status" value="1"/>
</dbReference>
<dbReference type="PANTHER" id="PTHR30473">
    <property type="entry name" value="PROTEIN PHOH"/>
    <property type="match status" value="1"/>
</dbReference>
<evidence type="ECO:0000256" key="7">
    <source>
        <dbReference type="SAM" id="MobiDB-lite"/>
    </source>
</evidence>
<evidence type="ECO:0000313" key="10">
    <source>
        <dbReference type="Proteomes" id="UP000215633"/>
    </source>
</evidence>
<name>A0A261VHH1_9BORD</name>
<keyword evidence="5" id="KW-0067">ATP-binding</keyword>
<dbReference type="GO" id="GO:0005829">
    <property type="term" value="C:cytosol"/>
    <property type="evidence" value="ECO:0007669"/>
    <property type="project" value="TreeGrafter"/>
</dbReference>
<comment type="caution">
    <text evidence="9">The sequence shown here is derived from an EMBL/GenBank/DDBJ whole genome shotgun (WGS) entry which is preliminary data.</text>
</comment>
<keyword evidence="3" id="KW-0963">Cytoplasm</keyword>
<dbReference type="RefSeq" id="WP_094807370.1">
    <property type="nucleotide sequence ID" value="NZ_NEVT01000007.1"/>
</dbReference>
<evidence type="ECO:0000256" key="6">
    <source>
        <dbReference type="ARBA" id="ARBA00039970"/>
    </source>
</evidence>
<dbReference type="PANTHER" id="PTHR30473:SF1">
    <property type="entry name" value="PHOH-LIKE PROTEIN"/>
    <property type="match status" value="1"/>
</dbReference>
<protein>
    <recommendedName>
        <fullName evidence="6">PhoH-like protein</fullName>
    </recommendedName>
</protein>
<evidence type="ECO:0000256" key="2">
    <source>
        <dbReference type="ARBA" id="ARBA00010393"/>
    </source>
</evidence>
<proteinExistence type="inferred from homology"/>
<keyword evidence="10" id="KW-1185">Reference proteome</keyword>
<comment type="subcellular location">
    <subcellularLocation>
        <location evidence="1">Cytoplasm</location>
    </subcellularLocation>
</comment>
<dbReference type="FunFam" id="3.40.50.300:FF:000013">
    <property type="entry name" value="PhoH family ATPase"/>
    <property type="match status" value="1"/>
</dbReference>
<evidence type="ECO:0000313" key="9">
    <source>
        <dbReference type="EMBL" id="OZI73606.1"/>
    </source>
</evidence>
<dbReference type="InterPro" id="IPR027417">
    <property type="entry name" value="P-loop_NTPase"/>
</dbReference>
<sequence>MTPTRSRTRRSMPTVINLEGDNTHLANLCGPLDENLRQLADGMGVTLARRGSRVTLEGERAELAGRALRRFHEQAVHRALSVDDIQLGLVEMGVGRADAQQAGDDARGVDPAALPTGDGEDGDSIVLRTRRSDLRPRTPRQRDYLNNILKHDITFGIGPAGTGKTWLAVACAIDAMERDSVQRLVLTRPAVEAGERLGFLPGDLAQKVDPYLRPLYDALYDLMGFDKVQRLFEKQTIEIAPLAYMRGRTLNHAFVILDEAQNTTPEQMKMFLTRIGFGSKAVITGDPSQVDLPRGQQSGLAHAVRVLDDVQGIATTRFTSRDVVRHPLVARIVDAYDRAAEDES</sequence>
<accession>A0A261VHH1</accession>
<dbReference type="SUPFAM" id="SSF52540">
    <property type="entry name" value="P-loop containing nucleoside triphosphate hydrolases"/>
    <property type="match status" value="1"/>
</dbReference>
<evidence type="ECO:0000256" key="3">
    <source>
        <dbReference type="ARBA" id="ARBA00022490"/>
    </source>
</evidence>
<dbReference type="GO" id="GO:0005524">
    <property type="term" value="F:ATP binding"/>
    <property type="evidence" value="ECO:0007669"/>
    <property type="project" value="UniProtKB-KW"/>
</dbReference>
<dbReference type="EMBL" id="NEVT01000007">
    <property type="protein sequence ID" value="OZI73606.1"/>
    <property type="molecule type" value="Genomic_DNA"/>
</dbReference>
<comment type="similarity">
    <text evidence="2">Belongs to the PhoH family.</text>
</comment>
<organism evidence="9 10">
    <name type="scientific">Bordetella genomosp. 2</name>
    <dbReference type="NCBI Taxonomy" id="1983456"/>
    <lineage>
        <taxon>Bacteria</taxon>
        <taxon>Pseudomonadati</taxon>
        <taxon>Pseudomonadota</taxon>
        <taxon>Betaproteobacteria</taxon>
        <taxon>Burkholderiales</taxon>
        <taxon>Alcaligenaceae</taxon>
        <taxon>Bordetella</taxon>
    </lineage>
</organism>
<dbReference type="InterPro" id="IPR051451">
    <property type="entry name" value="PhoH2-like"/>
</dbReference>
<evidence type="ECO:0000259" key="8">
    <source>
        <dbReference type="Pfam" id="PF02562"/>
    </source>
</evidence>
<evidence type="ECO:0000256" key="5">
    <source>
        <dbReference type="ARBA" id="ARBA00022840"/>
    </source>
</evidence>